<dbReference type="EMBL" id="RJTM01000094">
    <property type="protein sequence ID" value="RNL84719.1"/>
    <property type="molecule type" value="Genomic_DNA"/>
</dbReference>
<comment type="caution">
    <text evidence="2">The sequence shown here is derived from an EMBL/GenBank/DDBJ whole genome shotgun (WGS) entry which is preliminary data.</text>
</comment>
<evidence type="ECO:0000313" key="2">
    <source>
        <dbReference type="EMBL" id="RNL84719.1"/>
    </source>
</evidence>
<name>A0A3N0EAE4_SINP1</name>
<dbReference type="RefSeq" id="WP_123216567.1">
    <property type="nucleotide sequence ID" value="NZ_RJTM01000094.1"/>
</dbReference>
<keyword evidence="1" id="KW-0472">Membrane</keyword>
<reference evidence="2 3" key="1">
    <citation type="submission" date="2018-10" db="EMBL/GenBank/DDBJ databases">
        <title>Sinomicrobium pectinilyticum sp. nov., a pectinase-producing bacterium isolated from alkaline and saline soil, and emended description of the genus Sinomicrobium.</title>
        <authorList>
            <person name="Cheng B."/>
            <person name="Li C."/>
            <person name="Lai Q."/>
            <person name="Du M."/>
            <person name="Shao Z."/>
            <person name="Xu P."/>
            <person name="Yang C."/>
        </authorList>
    </citation>
    <scope>NUCLEOTIDE SEQUENCE [LARGE SCALE GENOMIC DNA]</scope>
    <source>
        <strain evidence="2 3">5DNS001</strain>
    </source>
</reference>
<evidence type="ECO:0000256" key="1">
    <source>
        <dbReference type="SAM" id="Phobius"/>
    </source>
</evidence>
<gene>
    <name evidence="2" type="ORF">ED312_13615</name>
</gene>
<proteinExistence type="predicted"/>
<keyword evidence="1" id="KW-0812">Transmembrane</keyword>
<dbReference type="Proteomes" id="UP000267469">
    <property type="component" value="Unassembled WGS sequence"/>
</dbReference>
<feature type="transmembrane region" description="Helical" evidence="1">
    <location>
        <begin position="36"/>
        <end position="61"/>
    </location>
</feature>
<dbReference type="AlphaFoldDB" id="A0A3N0EAE4"/>
<dbReference type="OrthoDB" id="1447020at2"/>
<keyword evidence="1" id="KW-1133">Transmembrane helix</keyword>
<evidence type="ECO:0008006" key="4">
    <source>
        <dbReference type="Google" id="ProtNLM"/>
    </source>
</evidence>
<evidence type="ECO:0000313" key="3">
    <source>
        <dbReference type="Proteomes" id="UP000267469"/>
    </source>
</evidence>
<protein>
    <recommendedName>
        <fullName evidence="4">Inner membrane protein</fullName>
    </recommendedName>
</protein>
<accession>A0A3N0EAE4</accession>
<sequence length="78" mass="9157">MTEIIGYIAIGTGFFAITKKDMRTFRVWHLLSNLVYIAYGVLLEAIPIMIAGVVFSVIHIFHLRKLYWPHRQVHKNMR</sequence>
<organism evidence="2 3">
    <name type="scientific">Sinomicrobium pectinilyticum</name>
    <dbReference type="NCBI Taxonomy" id="1084421"/>
    <lineage>
        <taxon>Bacteria</taxon>
        <taxon>Pseudomonadati</taxon>
        <taxon>Bacteroidota</taxon>
        <taxon>Flavobacteriia</taxon>
        <taxon>Flavobacteriales</taxon>
        <taxon>Flavobacteriaceae</taxon>
        <taxon>Sinomicrobium</taxon>
    </lineage>
</organism>
<keyword evidence="3" id="KW-1185">Reference proteome</keyword>